<dbReference type="EMBL" id="VCEA01000002">
    <property type="protein sequence ID" value="KAB0350321.1"/>
    <property type="molecule type" value="Genomic_DNA"/>
</dbReference>
<name>A0A5N3VM50_MUNMU</name>
<reference evidence="4 5" key="1">
    <citation type="submission" date="2019-06" db="EMBL/GenBank/DDBJ databases">
        <title>Discovery of a novel chromosome fission-fusion reversal in muntjac.</title>
        <authorList>
            <person name="Mudd A.B."/>
            <person name="Bredeson J.V."/>
            <person name="Baum R."/>
            <person name="Hockemeyer D."/>
            <person name="Rokhsar D.S."/>
        </authorList>
    </citation>
    <scope>NUCLEOTIDE SEQUENCE [LARGE SCALE GENOMIC DNA]</scope>
    <source>
        <strain evidence="4">UTSW_UCB_Mm</strain>
        <tissue evidence="4">Fibroblast cell line</tissue>
    </source>
</reference>
<feature type="region of interest" description="Disordered" evidence="3">
    <location>
        <begin position="53"/>
        <end position="99"/>
    </location>
</feature>
<protein>
    <submittedName>
        <fullName evidence="4">Uncharacterized protein</fullName>
    </submittedName>
</protein>
<dbReference type="Pfam" id="PF04758">
    <property type="entry name" value="Ribosomal_S30"/>
    <property type="match status" value="1"/>
</dbReference>
<sequence>MQELHTLKVTGQGMVTQIEAHVASLEGIAPEDQDEATLSHCWVEALSTQEVASPIRGGKAHGSLTDAGKARGQTLKVVKQEKKKPMGQSRGARSTTSIY</sequence>
<dbReference type="PANTHER" id="PTHR12650:SF15">
    <property type="entry name" value="RIBOSOMAL PROTEIN S30, ISOFORM A"/>
    <property type="match status" value="1"/>
</dbReference>
<accession>A0A5N3VM50</accession>
<evidence type="ECO:0000256" key="1">
    <source>
        <dbReference type="ARBA" id="ARBA00022980"/>
    </source>
</evidence>
<comment type="caution">
    <text evidence="4">The sequence shown here is derived from an EMBL/GenBank/DDBJ whole genome shotgun (WGS) entry which is preliminary data.</text>
</comment>
<dbReference type="GO" id="GO:0003735">
    <property type="term" value="F:structural constituent of ribosome"/>
    <property type="evidence" value="ECO:0007669"/>
    <property type="project" value="InterPro"/>
</dbReference>
<proteinExistence type="predicted"/>
<gene>
    <name evidence="4" type="ORF">FD754_015178</name>
</gene>
<keyword evidence="5" id="KW-1185">Reference proteome</keyword>
<evidence type="ECO:0000256" key="2">
    <source>
        <dbReference type="ARBA" id="ARBA00023274"/>
    </source>
</evidence>
<keyword evidence="2" id="KW-0687">Ribonucleoprotein</keyword>
<dbReference type="PANTHER" id="PTHR12650">
    <property type="entry name" value="40S RIBOSOMAL PROTEIN S30/UBIQUITIN-LIKE PROTEIN FUBI"/>
    <property type="match status" value="1"/>
</dbReference>
<evidence type="ECO:0000256" key="3">
    <source>
        <dbReference type="SAM" id="MobiDB-lite"/>
    </source>
</evidence>
<evidence type="ECO:0000313" key="5">
    <source>
        <dbReference type="Proteomes" id="UP000326458"/>
    </source>
</evidence>
<dbReference type="GO" id="GO:0006412">
    <property type="term" value="P:translation"/>
    <property type="evidence" value="ECO:0007669"/>
    <property type="project" value="InterPro"/>
</dbReference>
<evidence type="ECO:0000313" key="4">
    <source>
        <dbReference type="EMBL" id="KAB0350321.1"/>
    </source>
</evidence>
<dbReference type="AlphaFoldDB" id="A0A5N3VM50"/>
<organism evidence="4 5">
    <name type="scientific">Muntiacus muntjak</name>
    <name type="common">Barking deer</name>
    <name type="synonym">Indian muntjac</name>
    <dbReference type="NCBI Taxonomy" id="9888"/>
    <lineage>
        <taxon>Eukaryota</taxon>
        <taxon>Metazoa</taxon>
        <taxon>Chordata</taxon>
        <taxon>Craniata</taxon>
        <taxon>Vertebrata</taxon>
        <taxon>Euteleostomi</taxon>
        <taxon>Mammalia</taxon>
        <taxon>Eutheria</taxon>
        <taxon>Laurasiatheria</taxon>
        <taxon>Artiodactyla</taxon>
        <taxon>Ruminantia</taxon>
        <taxon>Pecora</taxon>
        <taxon>Cervidae</taxon>
        <taxon>Muntiacinae</taxon>
        <taxon>Muntiacus</taxon>
    </lineage>
</organism>
<keyword evidence="1" id="KW-0689">Ribosomal protein</keyword>
<dbReference type="Proteomes" id="UP000326458">
    <property type="component" value="Unassembled WGS sequence"/>
</dbReference>
<dbReference type="GO" id="GO:0022627">
    <property type="term" value="C:cytosolic small ribosomal subunit"/>
    <property type="evidence" value="ECO:0007669"/>
    <property type="project" value="TreeGrafter"/>
</dbReference>
<dbReference type="InterPro" id="IPR006846">
    <property type="entry name" value="Ribosomal_eS30"/>
</dbReference>